<dbReference type="EMBL" id="LVJZ01000005">
    <property type="protein sequence ID" value="ODB92873.1"/>
    <property type="molecule type" value="Genomic_DNA"/>
</dbReference>
<dbReference type="NCBIfam" id="TIGR03293">
    <property type="entry name" value="PhnG_redo"/>
    <property type="match status" value="1"/>
</dbReference>
<comment type="caution">
    <text evidence="1">The sequence shown here is derived from an EMBL/GenBank/DDBJ whole genome shotgun (WGS) entry which is preliminary data.</text>
</comment>
<proteinExistence type="predicted"/>
<evidence type="ECO:0000313" key="1">
    <source>
        <dbReference type="EMBL" id="ODB92873.1"/>
    </source>
</evidence>
<dbReference type="Proteomes" id="UP000094849">
    <property type="component" value="Unassembled WGS sequence"/>
</dbReference>
<dbReference type="GO" id="GO:0019634">
    <property type="term" value="P:organic phosphonate metabolic process"/>
    <property type="evidence" value="ECO:0007669"/>
    <property type="project" value="InterPro"/>
</dbReference>
<dbReference type="InterPro" id="IPR009609">
    <property type="entry name" value="Phosphonate_metab_PhnG"/>
</dbReference>
<dbReference type="AlphaFoldDB" id="A0A1E2UHH2"/>
<protein>
    <submittedName>
        <fullName evidence="1">Phosphonate C-P lyase system protein PhnG</fullName>
    </submittedName>
</protein>
<accession>A0A1E2UHH2</accession>
<evidence type="ECO:0000313" key="2">
    <source>
        <dbReference type="Proteomes" id="UP000094849"/>
    </source>
</evidence>
<dbReference type="Pfam" id="PF06754">
    <property type="entry name" value="PhnG"/>
    <property type="match status" value="1"/>
</dbReference>
<name>A0A1E2UHH2_9GAMM</name>
<dbReference type="GO" id="GO:0016829">
    <property type="term" value="F:lyase activity"/>
    <property type="evidence" value="ECO:0007669"/>
    <property type="project" value="UniProtKB-KW"/>
</dbReference>
<keyword evidence="2" id="KW-1185">Reference proteome</keyword>
<sequence length="151" mass="16842">MTREEWVSALTALPEERLRELVNGFPADWKVQPTTLPQVGLGMMKMKESAFNESFYLGEFPLASCTVTVTTESGDRAEGGALVMDDRMERAEQLALCDAVLAGRLPGWQKVETLLHEGRVRREQITLVRKAMLARTKVDFSLLEDVGGEDV</sequence>
<reference evidence="1 2" key="1">
    <citation type="submission" date="2016-03" db="EMBL/GenBank/DDBJ databases">
        <title>Chemosynthetic sulphur-oxidizing symbionts of marine invertebrate animals are capable of nitrogen fixation.</title>
        <authorList>
            <person name="Petersen J.M."/>
            <person name="Kemper A."/>
            <person name="Gruber-Vodicka H."/>
            <person name="Cardini U."/>
            <person name="Geest Mvander."/>
            <person name="Kleiner M."/>
            <person name="Bulgheresi S."/>
            <person name="Fussmann M."/>
            <person name="Herbold C."/>
            <person name="Seah B.K.B."/>
            <person name="Antony C.Paul."/>
            <person name="Liu D."/>
            <person name="Belitz A."/>
            <person name="Weber M."/>
        </authorList>
    </citation>
    <scope>NUCLEOTIDE SEQUENCE [LARGE SCALE GENOMIC DNA]</scope>
    <source>
        <strain evidence="1">G_D</strain>
    </source>
</reference>
<organism evidence="1 2">
    <name type="scientific">Candidatus Thiodiazotropha endoloripes</name>
    <dbReference type="NCBI Taxonomy" id="1818881"/>
    <lineage>
        <taxon>Bacteria</taxon>
        <taxon>Pseudomonadati</taxon>
        <taxon>Pseudomonadota</taxon>
        <taxon>Gammaproteobacteria</taxon>
        <taxon>Chromatiales</taxon>
        <taxon>Sedimenticolaceae</taxon>
        <taxon>Candidatus Thiodiazotropha</taxon>
    </lineage>
</organism>
<gene>
    <name evidence="1" type="ORF">A3196_19050</name>
</gene>
<keyword evidence="1" id="KW-0456">Lyase</keyword>
<dbReference type="GO" id="GO:0015716">
    <property type="term" value="P:organic phosphonate transport"/>
    <property type="evidence" value="ECO:0007669"/>
    <property type="project" value="InterPro"/>
</dbReference>
<dbReference type="STRING" id="1818881.A3196_19050"/>
<dbReference type="RefSeq" id="WP_069025070.1">
    <property type="nucleotide sequence ID" value="NZ_LVJZ01000005.1"/>
</dbReference>